<evidence type="ECO:0000313" key="10">
    <source>
        <dbReference type="Proteomes" id="UP000534388"/>
    </source>
</evidence>
<reference evidence="9 10" key="1">
    <citation type="submission" date="2020-07" db="EMBL/GenBank/DDBJ databases">
        <title>Novel species isolated from subtropical streams in China.</title>
        <authorList>
            <person name="Lu H."/>
        </authorList>
    </citation>
    <scope>NUCLEOTIDE SEQUENCE [LARGE SCALE GENOMIC DNA]</scope>
    <source>
        <strain evidence="9 10">LX20W</strain>
    </source>
</reference>
<dbReference type="InterPro" id="IPR001179">
    <property type="entry name" value="PPIase_FKBP_dom"/>
</dbReference>
<keyword evidence="10" id="KW-1185">Reference proteome</keyword>
<dbReference type="EMBL" id="JACEZT010000003">
    <property type="protein sequence ID" value="MBA5636643.1"/>
    <property type="molecule type" value="Genomic_DNA"/>
</dbReference>
<dbReference type="GO" id="GO:0003755">
    <property type="term" value="F:peptidyl-prolyl cis-trans isomerase activity"/>
    <property type="evidence" value="ECO:0007669"/>
    <property type="project" value="UniProtKB-UniRule"/>
</dbReference>
<dbReference type="Gene3D" id="3.10.50.40">
    <property type="match status" value="2"/>
</dbReference>
<dbReference type="PROSITE" id="PS50059">
    <property type="entry name" value="FKBP_PPIASE"/>
    <property type="match status" value="2"/>
</dbReference>
<evidence type="ECO:0000256" key="6">
    <source>
        <dbReference type="RuleBase" id="RU003915"/>
    </source>
</evidence>
<feature type="domain" description="PPIase FKBP-type" evidence="8">
    <location>
        <begin position="55"/>
        <end position="160"/>
    </location>
</feature>
<feature type="chain" id="PRO_5030684429" description="Peptidyl-prolyl cis-trans isomerase" evidence="7">
    <location>
        <begin position="30"/>
        <end position="295"/>
    </location>
</feature>
<evidence type="ECO:0000256" key="1">
    <source>
        <dbReference type="ARBA" id="ARBA00000971"/>
    </source>
</evidence>
<dbReference type="AlphaFoldDB" id="A0A7W2IAX6"/>
<accession>A0A7W2IAX6</accession>
<name>A0A7W2IAX6_9BURK</name>
<dbReference type="InterPro" id="IPR046357">
    <property type="entry name" value="PPIase_dom_sf"/>
</dbReference>
<dbReference type="PANTHER" id="PTHR43811">
    <property type="entry name" value="FKBP-TYPE PEPTIDYL-PROLYL CIS-TRANS ISOMERASE FKPA"/>
    <property type="match status" value="1"/>
</dbReference>
<dbReference type="Proteomes" id="UP000534388">
    <property type="component" value="Unassembled WGS sequence"/>
</dbReference>
<dbReference type="EC" id="5.2.1.8" evidence="6"/>
<organism evidence="9 10">
    <name type="scientific">Rugamonas brunnea</name>
    <dbReference type="NCBI Taxonomy" id="2758569"/>
    <lineage>
        <taxon>Bacteria</taxon>
        <taxon>Pseudomonadati</taxon>
        <taxon>Pseudomonadota</taxon>
        <taxon>Betaproteobacteria</taxon>
        <taxon>Burkholderiales</taxon>
        <taxon>Oxalobacteraceae</taxon>
        <taxon>Telluria group</taxon>
        <taxon>Rugamonas</taxon>
    </lineage>
</organism>
<sequence length="295" mass="30042">MKSKFQFIAAVAVALTLAACGGGSGTTTATTPTVTQPAFQKSDVVTGTGTEAANNDLLVVSYTGWLYDASKSDFKGAKIDSSVDRNAPIAFTLGTGQVLAGWDQGILGMKVGGKRTLVIPASMAYGANAKAAAATVGSITYAAIPANSALVYDVELVSVAKAVTPVYVAPPVNLESFDTTVGTGATAAAGKTLTVKYTGYLYDGTRPDRKGDVFDSSVIKGTTFDFVLGAGKVIAGWDQGVPGMLVGGKRTLTIPPSLGYGSTAQPSQGVVNGYSFVGIPANSTLIFDIELVAVK</sequence>
<keyword evidence="7" id="KW-0732">Signal</keyword>
<protein>
    <recommendedName>
        <fullName evidence="6">Peptidyl-prolyl cis-trans isomerase</fullName>
        <ecNumber evidence="6">5.2.1.8</ecNumber>
    </recommendedName>
</protein>
<evidence type="ECO:0000313" key="9">
    <source>
        <dbReference type="EMBL" id="MBA5636643.1"/>
    </source>
</evidence>
<dbReference type="SUPFAM" id="SSF54534">
    <property type="entry name" value="FKBP-like"/>
    <property type="match status" value="2"/>
</dbReference>
<evidence type="ECO:0000256" key="2">
    <source>
        <dbReference type="ARBA" id="ARBA00006577"/>
    </source>
</evidence>
<keyword evidence="4 5" id="KW-0413">Isomerase</keyword>
<comment type="similarity">
    <text evidence="2 6">Belongs to the FKBP-type PPIase family.</text>
</comment>
<comment type="catalytic activity">
    <reaction evidence="1 5 6">
        <text>[protein]-peptidylproline (omega=180) = [protein]-peptidylproline (omega=0)</text>
        <dbReference type="Rhea" id="RHEA:16237"/>
        <dbReference type="Rhea" id="RHEA-COMP:10747"/>
        <dbReference type="Rhea" id="RHEA-COMP:10748"/>
        <dbReference type="ChEBI" id="CHEBI:83833"/>
        <dbReference type="ChEBI" id="CHEBI:83834"/>
        <dbReference type="EC" id="5.2.1.8"/>
    </reaction>
</comment>
<dbReference type="PROSITE" id="PS51257">
    <property type="entry name" value="PROKAR_LIPOPROTEIN"/>
    <property type="match status" value="1"/>
</dbReference>
<keyword evidence="3 5" id="KW-0697">Rotamase</keyword>
<dbReference type="RefSeq" id="WP_182160782.1">
    <property type="nucleotide sequence ID" value="NZ_JACEZT010000003.1"/>
</dbReference>
<evidence type="ECO:0000259" key="8">
    <source>
        <dbReference type="PROSITE" id="PS50059"/>
    </source>
</evidence>
<feature type="signal peptide" evidence="7">
    <location>
        <begin position="1"/>
        <end position="29"/>
    </location>
</feature>
<evidence type="ECO:0000256" key="7">
    <source>
        <dbReference type="SAM" id="SignalP"/>
    </source>
</evidence>
<evidence type="ECO:0000256" key="3">
    <source>
        <dbReference type="ARBA" id="ARBA00023110"/>
    </source>
</evidence>
<proteinExistence type="inferred from homology"/>
<dbReference type="PANTHER" id="PTHR43811:SF19">
    <property type="entry name" value="39 KDA FK506-BINDING NUCLEAR PROTEIN"/>
    <property type="match status" value="1"/>
</dbReference>
<comment type="caution">
    <text evidence="9">The sequence shown here is derived from an EMBL/GenBank/DDBJ whole genome shotgun (WGS) entry which is preliminary data.</text>
</comment>
<evidence type="ECO:0000256" key="4">
    <source>
        <dbReference type="ARBA" id="ARBA00023235"/>
    </source>
</evidence>
<gene>
    <name evidence="9" type="ORF">H3H37_06200</name>
</gene>
<dbReference type="Pfam" id="PF00254">
    <property type="entry name" value="FKBP_C"/>
    <property type="match status" value="2"/>
</dbReference>
<evidence type="ECO:0000256" key="5">
    <source>
        <dbReference type="PROSITE-ProRule" id="PRU00277"/>
    </source>
</evidence>
<feature type="domain" description="PPIase FKBP-type" evidence="8">
    <location>
        <begin position="190"/>
        <end position="295"/>
    </location>
</feature>